<feature type="signal peptide" evidence="4">
    <location>
        <begin position="1"/>
        <end position="34"/>
    </location>
</feature>
<keyword evidence="3" id="KW-0812">Transmembrane</keyword>
<gene>
    <name evidence="5" type="ORF">CPZ25_013420</name>
</gene>
<dbReference type="Gene3D" id="2.60.40.4270">
    <property type="entry name" value="Listeria-Bacteroides repeat domain"/>
    <property type="match status" value="2"/>
</dbReference>
<dbReference type="GO" id="GO:0030313">
    <property type="term" value="C:cell envelope"/>
    <property type="evidence" value="ECO:0007669"/>
    <property type="project" value="UniProtKB-SubCell"/>
</dbReference>
<evidence type="ECO:0000313" key="6">
    <source>
        <dbReference type="Proteomes" id="UP000218387"/>
    </source>
</evidence>
<keyword evidence="4" id="KW-0732">Signal</keyword>
<dbReference type="InterPro" id="IPR013378">
    <property type="entry name" value="InlB-like_B-rpt"/>
</dbReference>
<dbReference type="EMBL" id="CP029487">
    <property type="protein sequence ID" value="QCT72284.1"/>
    <property type="molecule type" value="Genomic_DNA"/>
</dbReference>
<feature type="region of interest" description="Disordered" evidence="2">
    <location>
        <begin position="2073"/>
        <end position="2124"/>
    </location>
</feature>
<evidence type="ECO:0000256" key="2">
    <source>
        <dbReference type="SAM" id="MobiDB-lite"/>
    </source>
</evidence>
<feature type="transmembrane region" description="Helical" evidence="3">
    <location>
        <begin position="2166"/>
        <end position="2186"/>
    </location>
</feature>
<dbReference type="Proteomes" id="UP000218387">
    <property type="component" value="Chromosome"/>
</dbReference>
<dbReference type="Pfam" id="PF09479">
    <property type="entry name" value="Flg_new"/>
    <property type="match status" value="3"/>
</dbReference>
<dbReference type="NCBIfam" id="TIGR02543">
    <property type="entry name" value="List_Bact_rpt"/>
    <property type="match status" value="1"/>
</dbReference>
<evidence type="ECO:0000256" key="1">
    <source>
        <dbReference type="ARBA" id="ARBA00004196"/>
    </source>
</evidence>
<dbReference type="Gene3D" id="2.160.20.110">
    <property type="match status" value="1"/>
</dbReference>
<reference evidence="5 6" key="1">
    <citation type="submission" date="2018-05" db="EMBL/GenBank/DDBJ databases">
        <title>Genome comparison of Eubacterium sp.</title>
        <authorList>
            <person name="Feng Y."/>
            <person name="Sanchez-Andrea I."/>
            <person name="Stams A.J.M."/>
            <person name="De Vos W.M."/>
        </authorList>
    </citation>
    <scope>NUCLEOTIDE SEQUENCE [LARGE SCALE GENOMIC DNA]</scope>
    <source>
        <strain evidence="5 6">YI</strain>
    </source>
</reference>
<sequence length="2254" mass="243906">MQKRKEVKRFICFVMAFVLALCLVGTLAPGKVKAQTRQQVWEDGIRKISRKDTSGMGDTATGSAVPRWDGSAKAAKLKEGSTTVYEIWTPEELRWALSGSKNVELMCDLDMGGEIKTTNFDGTANDTADTANGDYKLWSIVTLKNCEVNGNGHTIYNLSANTGFVNLGLGAVLRDITFDTFKIYGSGAVGVVASTSGSTEAIPSVMTNVGLENGVVRGGDFAGGLAGSGYNSNITGCHIKNVQVKGNAHSATIAGAATGEISNSYVVDSLLVVTSHAGGVVGCTNAGVKVKNVFTNVSMYGTSEIGSFQGEGIKSVFENCYSAGFVVGTGSQVGGFIGDANSAQFKNCYSSAMVINEAGSNYGGFAGYSDGTAAVFSNCYAVGEVGALTTPNKSYSNIGGFIGANSRSFINCYYDKQTSARREFGGGTAEVKGLTTKNLTGVELSGFDPEVWDFQEGRYPQLKVFSTGSAFTDPDDIATAKVYSQASVATAFLRDQTGGDPNSKNYDTVREITDLFPMTNDENTGEGENGLVHFTWEQDPAHPDNIVGPFGSDILTISDSGSKDHVSNMTPGIGWARIEADLYENGKWYSGNHAVRFVPTVILSLDQEGDSSLGAGKDAVLYPSLTGEETLYDHVDGVKLAKTDAATLSKNPATLSSYPYPEGNGYKDQPVVIQYGGQEVTGKISVVITKTLPDGTQSEDLLTGGNAQYYADLFNGITAFTEVDKGVYTLTYSWQVNDTDPDMILKNSKKVTVRDGLTAVFKWNDSIHTEESGENSSTYAELKPPEDTLKVGDTLGDKIPQDPSQKGHSFIGWSTRADATEADYTKEKNNTVAFKKDTVMESDVLVYALWKPYQYNFEFNMPENAASVTVRGTYGKTLGDSMPQAPEQGGYVFAGWSTENPADNPGAAPSLKGDTIIDETLVGETGNNGTIQVYPVYRPSEGTLSFYKNDGSLDNDGKGPRIGDAVTYQYGGTLLPPPDAGERPGHVFAGYSTVQKPVLKPDEAFDSEYPENGTFDQSDEYYAVWQIKTFAVTLKNNDGTDREILLETIPYGSLLNDEQMKPPVREGYTFTGWSRDPEGTDKLLENPVVESDQTYYACWSKNPYSLDVFLSPDAKEPSKPDTVIKDVPYGTPLGDRLPVPPQYWTDESGQKWEFTGYVDANGNPVDSQTAFNPGDLKEDHGVITGTYNQKVYTISGNKYGHGSFIKGLGIYPDGENTVVSWQPDSGYKTIQVMIDGVVRDDLLNSGKGGDIAFKDIHEDHQVYIAFEKDSGNDPEKPWYTIYTTKTGGGDQSTLTKTATVEEGKNYQVEWKAADGYTVTGITVDGVTHPVSDSGKIDFNQIGNDHEVIVVFEPATPELDAGSTPGFWTITTRQTGGDASGGATSLTPTAVVVKNSSPSVAWSAAPDSGYLVKTVVIDKGTPEERELTNDEIAADQWLFDNISKNHTVDVVFDHPEKPVDPDKKQYKIETVLTGGPGVITGSAVVEEGDQYKVEWKGPEDERYIVEEIKVNGTPQELDKEETFFENIQQDSRVEVKLKPNLRVVETSRVGQGSIDPSKTVFYKDSYMVKAAPAQGWYLRRVELDGEVAGEFTDPTIPQTMMLMSALADTAEQQVTIDENQNIVIPLEGIVEDHEVKVTFVKEGETEIPEDNLFNLSTRIEGGTGIITPGSAVSRGETVQINWSPDAEFEVDHIDIRVNGVLRNDLAATVQNNSVILNDICDTYDITVVLKHGDLEADDPSGGGLPLYYNIQTDITGAAGADITPSQYHRPAGSSVPVQWSYDALLYEVKAVNVDGVSHPELAASFEYAFDDIQSDHRIEIVLGVIEQKEPEKGQFTVSTAARGGGSIDPAVTVQEGSDAVVHWKAFEGYEVSTVIIDGIVRGDLQKPGSEGSVVFEKIDRNHTVTVVFQKDSGSITPENYVVETFRQGNGSITPTTAIKAGSDHEVVFAPDPGYKVTRVEIDGVSRPEFIKEGKIVFKQLSGNHQVQVIFEKDGEPVIPVETCTVRVTVTGGSGKVSASATVLKGESYTVNWQPEEGWRVGKILINGTTRPDLLNKTSLELKKVTEDQEIEIFFEPIESSVPPETDGGPEDGNKLEEGDNGSSMKPMYPDEGMTEKEETPSAESISSKKIVLSGFAPNTGLRESGAGRTALLAKLLNGQWPLKSDRMALADLILTALSAALAAEALVFRRKKKARMVVMMAAITSLLLFLLTQPLILRFVIFDSWSILFLALIVCQLAARRLSKENEDAPEEEIE</sequence>
<feature type="transmembrane region" description="Helical" evidence="3">
    <location>
        <begin position="2193"/>
        <end position="2210"/>
    </location>
</feature>
<keyword evidence="3" id="KW-1133">Transmembrane helix</keyword>
<dbReference type="KEGG" id="emt:CPZ25_013420"/>
<feature type="chain" id="PRO_5020473153" evidence="4">
    <location>
        <begin position="35"/>
        <end position="2254"/>
    </location>
</feature>
<protein>
    <submittedName>
        <fullName evidence="5">Uncharacterized protein</fullName>
    </submittedName>
</protein>
<name>A0A4P9C9U3_EUBML</name>
<dbReference type="RefSeq" id="WP_096918817.1">
    <property type="nucleotide sequence ID" value="NZ_CP029487.1"/>
</dbReference>
<proteinExistence type="predicted"/>
<feature type="transmembrane region" description="Helical" evidence="3">
    <location>
        <begin position="2216"/>
        <end position="2238"/>
    </location>
</feature>
<comment type="subcellular location">
    <subcellularLocation>
        <location evidence="1">Cell envelope</location>
    </subcellularLocation>
</comment>
<evidence type="ECO:0000256" key="3">
    <source>
        <dbReference type="SAM" id="Phobius"/>
    </source>
</evidence>
<accession>A0A4P9C9U3</accession>
<dbReference type="InterPro" id="IPR042229">
    <property type="entry name" value="Listeria/Bacterioides_rpt_sf"/>
</dbReference>
<evidence type="ECO:0000256" key="4">
    <source>
        <dbReference type="SAM" id="SignalP"/>
    </source>
</evidence>
<keyword evidence="6" id="KW-1185">Reference proteome</keyword>
<keyword evidence="3" id="KW-0472">Membrane</keyword>
<organism evidence="5 6">
    <name type="scientific">Eubacterium maltosivorans</name>
    <dbReference type="NCBI Taxonomy" id="2041044"/>
    <lineage>
        <taxon>Bacteria</taxon>
        <taxon>Bacillati</taxon>
        <taxon>Bacillota</taxon>
        <taxon>Clostridia</taxon>
        <taxon>Eubacteriales</taxon>
        <taxon>Eubacteriaceae</taxon>
        <taxon>Eubacterium</taxon>
    </lineage>
</organism>
<evidence type="ECO:0000313" key="5">
    <source>
        <dbReference type="EMBL" id="QCT72284.1"/>
    </source>
</evidence>